<organism evidence="2 4">
    <name type="scientific">Pleodorina starrii</name>
    <dbReference type="NCBI Taxonomy" id="330485"/>
    <lineage>
        <taxon>Eukaryota</taxon>
        <taxon>Viridiplantae</taxon>
        <taxon>Chlorophyta</taxon>
        <taxon>core chlorophytes</taxon>
        <taxon>Chlorophyceae</taxon>
        <taxon>CS clade</taxon>
        <taxon>Chlamydomonadales</taxon>
        <taxon>Volvocaceae</taxon>
        <taxon>Pleodorina</taxon>
    </lineage>
</organism>
<keyword evidence="4" id="KW-1185">Reference proteome</keyword>
<gene>
    <name evidence="2" type="primary">PLESTM_012895</name>
    <name evidence="2" type="ORF">PLESTB_000058300</name>
    <name evidence="3" type="ORF">PLESTB_000714200</name>
</gene>
<feature type="region of interest" description="Disordered" evidence="1">
    <location>
        <begin position="1"/>
        <end position="26"/>
    </location>
</feature>
<proteinExistence type="predicted"/>
<dbReference type="Proteomes" id="UP001165080">
    <property type="component" value="Unassembled WGS sequence"/>
</dbReference>
<evidence type="ECO:0000256" key="1">
    <source>
        <dbReference type="SAM" id="MobiDB-lite"/>
    </source>
</evidence>
<comment type="caution">
    <text evidence="2">The sequence shown here is derived from an EMBL/GenBank/DDBJ whole genome shotgun (WGS) entry which is preliminary data.</text>
</comment>
<evidence type="ECO:0000313" key="4">
    <source>
        <dbReference type="Proteomes" id="UP001165080"/>
    </source>
</evidence>
<evidence type="ECO:0000313" key="2">
    <source>
        <dbReference type="EMBL" id="GLC48091.1"/>
    </source>
</evidence>
<reference evidence="2 4" key="2">
    <citation type="journal article" date="2023" name="Commun. Biol.">
        <title>Reorganization of the ancestral sex-determining regions during the evolution of trioecy in Pleodorina starrii.</title>
        <authorList>
            <person name="Takahashi K."/>
            <person name="Suzuki S."/>
            <person name="Kawai-Toyooka H."/>
            <person name="Yamamoto K."/>
            <person name="Hamaji T."/>
            <person name="Ootsuki R."/>
            <person name="Yamaguchi H."/>
            <person name="Kawachi M."/>
            <person name="Higashiyama T."/>
            <person name="Nozaki H."/>
        </authorList>
    </citation>
    <scope>NUCLEOTIDE SEQUENCE [LARGE SCALE GENOMIC DNA]</scope>
    <source>
        <strain evidence="2 4">NIES-4479</strain>
    </source>
</reference>
<dbReference type="EMBL" id="BRXU01000001">
    <property type="protein sequence ID" value="GLC48091.1"/>
    <property type="molecule type" value="Genomic_DNA"/>
</dbReference>
<dbReference type="EMBL" id="BRXU01000007">
    <property type="protein sequence ID" value="GLC53155.1"/>
    <property type="molecule type" value="Genomic_DNA"/>
</dbReference>
<accession>A0A9W6EXK2</accession>
<name>A0A9W6EXK2_9CHLO</name>
<reference evidence="2" key="1">
    <citation type="submission" date="2022-08" db="EMBL/GenBank/DDBJ databases">
        <authorList>
            <person name="Takahashi K."/>
            <person name="Suzuki S."/>
            <person name="Kawachi M."/>
            <person name="Higashiyama T."/>
            <person name="Nozaki H."/>
        </authorList>
    </citation>
    <scope>NUCLEOTIDE SEQUENCE</scope>
    <source>
        <strain evidence="2">NIES-4479</strain>
    </source>
</reference>
<protein>
    <submittedName>
        <fullName evidence="2">Uncharacterized protein</fullName>
    </submittedName>
</protein>
<dbReference type="AlphaFoldDB" id="A0A9W6EXK2"/>
<evidence type="ECO:0000313" key="3">
    <source>
        <dbReference type="EMBL" id="GLC53155.1"/>
    </source>
</evidence>
<sequence length="88" mass="9137">MAASTAGIASVTSPRRAGGMITPRPRHAAAAEQLLAPGPGYQTPGAMSPLRGARTPLGVVMAPQSPPVSTCRQHQHLSSRQLCFVDHL</sequence>